<dbReference type="OMA" id="CKVHIEL"/>
<dbReference type="AlphaFoldDB" id="A0A1I8BTE0"/>
<dbReference type="InterPro" id="IPR025884">
    <property type="entry name" value="MeCpG-bd_2/3_C_dom"/>
</dbReference>
<sequence>MGRTKCAASSESLTLKGGNKGRGKDRASHVSPIKTGFDGRIDAPWRKTVSSLKMPCTLIHTTSKCTQKAPAKLNVPNEREKGRQVFWAKSLEGLCAMVPVKVADKFFHEPGGGGGHIPQRLELPPKLEIMAPSMDIEATAATFCTALHSFDIYGTELTGQTATRKQIEENPFESLKFNQPFVQIPTITDQDITQQERRVLDARKRLQELRKSFVIR</sequence>
<evidence type="ECO:0000256" key="1">
    <source>
        <dbReference type="SAM" id="MobiDB-lite"/>
    </source>
</evidence>
<feature type="domain" description="Methyl-CpG binding protein 2/3 C-terminal" evidence="2">
    <location>
        <begin position="119"/>
        <end position="208"/>
    </location>
</feature>
<proteinExistence type="predicted"/>
<organism evidence="3 4">
    <name type="scientific">Meloidogyne hapla</name>
    <name type="common">Root-knot nematode worm</name>
    <dbReference type="NCBI Taxonomy" id="6305"/>
    <lineage>
        <taxon>Eukaryota</taxon>
        <taxon>Metazoa</taxon>
        <taxon>Ecdysozoa</taxon>
        <taxon>Nematoda</taxon>
        <taxon>Chromadorea</taxon>
        <taxon>Rhabditida</taxon>
        <taxon>Tylenchina</taxon>
        <taxon>Tylenchomorpha</taxon>
        <taxon>Tylenchoidea</taxon>
        <taxon>Meloidogynidae</taxon>
        <taxon>Meloidogyninae</taxon>
        <taxon>Meloidogyne</taxon>
    </lineage>
</organism>
<evidence type="ECO:0000313" key="4">
    <source>
        <dbReference type="WBParaSite" id="MhA1_Contig596.frz3.gene26"/>
    </source>
</evidence>
<evidence type="ECO:0000259" key="2">
    <source>
        <dbReference type="Pfam" id="PF14048"/>
    </source>
</evidence>
<reference evidence="4" key="1">
    <citation type="submission" date="2016-11" db="UniProtKB">
        <authorList>
            <consortium name="WormBaseParasite"/>
        </authorList>
    </citation>
    <scope>IDENTIFICATION</scope>
</reference>
<dbReference type="Proteomes" id="UP000095281">
    <property type="component" value="Unplaced"/>
</dbReference>
<dbReference type="Pfam" id="PF14048">
    <property type="entry name" value="MBD_C"/>
    <property type="match status" value="1"/>
</dbReference>
<dbReference type="WBParaSite" id="MhA1_Contig596.frz3.gene26">
    <property type="protein sequence ID" value="MhA1_Contig596.frz3.gene26"/>
    <property type="gene ID" value="MhA1_Contig596.frz3.gene26"/>
</dbReference>
<evidence type="ECO:0000313" key="3">
    <source>
        <dbReference type="Proteomes" id="UP000095281"/>
    </source>
</evidence>
<keyword evidence="3" id="KW-1185">Reference proteome</keyword>
<protein>
    <submittedName>
        <fullName evidence="4">MBD_C domain-containing protein</fullName>
    </submittedName>
</protein>
<name>A0A1I8BTE0_MELHA</name>
<accession>A0A1I8BTE0</accession>
<feature type="region of interest" description="Disordered" evidence="1">
    <location>
        <begin position="1"/>
        <end position="35"/>
    </location>
</feature>